<evidence type="ECO:0000313" key="1">
    <source>
        <dbReference type="EMBL" id="PHV69894.1"/>
    </source>
</evidence>
<name>A0AC61D944_9FIRM</name>
<evidence type="ECO:0000313" key="2">
    <source>
        <dbReference type="Proteomes" id="UP000224460"/>
    </source>
</evidence>
<accession>A0AC61D944</accession>
<sequence length="562" mass="65572">MNWGHFMGKFMIPKDIDYKQFEYAMSTIGKCTDDYLFLFDFKKDYYSVSETILERFNLPSAQFFKVIEVLKTVIHPDDFDMLYSEIESVKAGEKDRHDLEYRWLDKEGNIVWISCRGKVILDAEGKPRMMVGRVSELGVKSKADNLTGLLTETQLQKDFDKLIEEEKSLSGYIMKIGINNFKTINEKYGMEVGDIVLKDISNCLIKIMPKETKLYRVGSKTFAIFAFQGETTEQAKQLYKNLKRAINHSIETYAYKIFYSISAGIVKLDAIESFYKEIQKKAEFAINTAIREGKENEFVFDEQAYNAYMRRIGIEEQLRQSANNYFKGFNIFYQPIISTRTRQLVGAEALLRYQCEEYGTLSPGEFIPILEESGLIIPVGRWVLENAIRQCKVWQERVVHFHISINLSYIQVRRQDLVEEVNEYLKQHELEAHSVILELTESGCLENDRMIQRTLEIIRKKRMKLAIDDFGTGYSNLRYLQDFNVDILKIDRSFVYKALKNDYDYKLVSYIIEMAHSIGLLVCLEGIETTEERERLESLRPDLMQGYLFGKPVAAEAFEKIM</sequence>
<proteinExistence type="predicted"/>
<protein>
    <submittedName>
        <fullName evidence="1">GGDEF-domain containing protein</fullName>
    </submittedName>
</protein>
<comment type="caution">
    <text evidence="1">The sequence shown here is derived from an EMBL/GenBank/DDBJ whole genome shotgun (WGS) entry which is preliminary data.</text>
</comment>
<dbReference type="EMBL" id="PEDL01000016">
    <property type="protein sequence ID" value="PHV69894.1"/>
    <property type="molecule type" value="Genomic_DNA"/>
</dbReference>
<keyword evidence="2" id="KW-1185">Reference proteome</keyword>
<reference evidence="1" key="1">
    <citation type="submission" date="2017-10" db="EMBL/GenBank/DDBJ databases">
        <title>Genome sequence of cellulolytic Lachnospiraceae bacterium XHS1971 isolated from hotspring sediment.</title>
        <authorList>
            <person name="Vasudevan G."/>
            <person name="Joshi A.J."/>
            <person name="Hivarkar S."/>
            <person name="Lanjekar V.B."/>
            <person name="Dhakephalkar P.K."/>
            <person name="Dagar S."/>
        </authorList>
    </citation>
    <scope>NUCLEOTIDE SEQUENCE</scope>
    <source>
        <strain evidence="1">XHS1971</strain>
    </source>
</reference>
<gene>
    <name evidence="1" type="ORF">CS063_12980</name>
</gene>
<dbReference type="Proteomes" id="UP000224460">
    <property type="component" value="Unassembled WGS sequence"/>
</dbReference>
<organism evidence="1 2">
    <name type="scientific">Sporanaerobium hydrogeniformans</name>
    <dbReference type="NCBI Taxonomy" id="3072179"/>
    <lineage>
        <taxon>Bacteria</taxon>
        <taxon>Bacillati</taxon>
        <taxon>Bacillota</taxon>
        <taxon>Clostridia</taxon>
        <taxon>Lachnospirales</taxon>
        <taxon>Lachnospiraceae</taxon>
        <taxon>Sporanaerobium</taxon>
    </lineage>
</organism>